<dbReference type="GO" id="GO:0046872">
    <property type="term" value="F:metal ion binding"/>
    <property type="evidence" value="ECO:0007669"/>
    <property type="project" value="UniProtKB-KW"/>
</dbReference>
<dbReference type="RefSeq" id="WP_071911235.1">
    <property type="nucleotide sequence ID" value="NZ_CP017637.1"/>
</dbReference>
<dbReference type="InterPro" id="IPR011234">
    <property type="entry name" value="Fumarylacetoacetase-like_C"/>
</dbReference>
<evidence type="ECO:0000256" key="2">
    <source>
        <dbReference type="ARBA" id="ARBA00022723"/>
    </source>
</evidence>
<proteinExistence type="inferred from homology"/>
<reference evidence="4 5" key="1">
    <citation type="submission" date="2016-11" db="EMBL/GenBank/DDBJ databases">
        <title>Complete Genome Sequence of Bradyrhizobium sp. strain J5, an isolated from soybean nodule in Hokkaido.</title>
        <authorList>
            <person name="Kanehara K."/>
        </authorList>
    </citation>
    <scope>NUCLEOTIDE SEQUENCE [LARGE SCALE GENOMIC DNA]</scope>
    <source>
        <strain evidence="4 5">J5</strain>
    </source>
</reference>
<comment type="similarity">
    <text evidence="1">Belongs to the FAH family.</text>
</comment>
<evidence type="ECO:0000313" key="5">
    <source>
        <dbReference type="Proteomes" id="UP000181962"/>
    </source>
</evidence>
<dbReference type="AlphaFoldDB" id="A0A1L3F9P1"/>
<dbReference type="PANTHER" id="PTHR11820:SF7">
    <property type="entry name" value="ACYLPYRUVASE FAHD1, MITOCHONDRIAL"/>
    <property type="match status" value="1"/>
</dbReference>
<dbReference type="EMBL" id="CP017637">
    <property type="protein sequence ID" value="APG09984.1"/>
    <property type="molecule type" value="Genomic_DNA"/>
</dbReference>
<organism evidence="4 5">
    <name type="scientific">Bradyrhizobium japonicum</name>
    <dbReference type="NCBI Taxonomy" id="375"/>
    <lineage>
        <taxon>Bacteria</taxon>
        <taxon>Pseudomonadati</taxon>
        <taxon>Pseudomonadota</taxon>
        <taxon>Alphaproteobacteria</taxon>
        <taxon>Hyphomicrobiales</taxon>
        <taxon>Nitrobacteraceae</taxon>
        <taxon>Bradyrhizobium</taxon>
    </lineage>
</organism>
<feature type="domain" description="Fumarylacetoacetase-like C-terminal" evidence="3">
    <location>
        <begin position="73"/>
        <end position="286"/>
    </location>
</feature>
<gene>
    <name evidence="4" type="ORF">BKD09_16790</name>
</gene>
<name>A0A1L3F9P1_BRAJP</name>
<sequence length="300" mass="32451">MRIAVFRAEGKTHIGVVDEDRRTIAPFEISEEQATRGVCALFEYGQRLPQTSKPLAIDLVQLVAPIPRPSRNIFCVGKNYVEHAREFAGSGFDSGAAEGVIPDAPIVFTKVPESVVAAGEPIMIDPQVSTAIDYEAELGVIVGKEGRSIPPERALEYVWGYTIINDVTARDIQARHKQWLLGKSLDTFCPMGPWVSTADELDLRDTSIRCWVNGELRQNANTKDLIFGVAELISAISRGITLRAGDVIATGTPSGVGIGFVPPRYLCAGDQVRIEIGGIGVLENPVCLIPTNKLSAAAQR</sequence>
<keyword evidence="2" id="KW-0479">Metal-binding</keyword>
<evidence type="ECO:0000256" key="1">
    <source>
        <dbReference type="ARBA" id="ARBA00010211"/>
    </source>
</evidence>
<dbReference type="GO" id="GO:0019752">
    <property type="term" value="P:carboxylic acid metabolic process"/>
    <property type="evidence" value="ECO:0007669"/>
    <property type="project" value="UniProtKB-ARBA"/>
</dbReference>
<dbReference type="PANTHER" id="PTHR11820">
    <property type="entry name" value="ACYLPYRUVASE"/>
    <property type="match status" value="1"/>
</dbReference>
<dbReference type="SUPFAM" id="SSF56529">
    <property type="entry name" value="FAH"/>
    <property type="match status" value="1"/>
</dbReference>
<evidence type="ECO:0000259" key="3">
    <source>
        <dbReference type="Pfam" id="PF01557"/>
    </source>
</evidence>
<dbReference type="GO" id="GO:0016853">
    <property type="term" value="F:isomerase activity"/>
    <property type="evidence" value="ECO:0007669"/>
    <property type="project" value="UniProtKB-ARBA"/>
</dbReference>
<dbReference type="InterPro" id="IPR036663">
    <property type="entry name" value="Fumarylacetoacetase_C_sf"/>
</dbReference>
<dbReference type="FunFam" id="3.90.850.10:FF:000002">
    <property type="entry name" value="2-hydroxyhepta-2,4-diene-1,7-dioate isomerase"/>
    <property type="match status" value="1"/>
</dbReference>
<evidence type="ECO:0000313" key="4">
    <source>
        <dbReference type="EMBL" id="APG09984.1"/>
    </source>
</evidence>
<dbReference type="Gene3D" id="3.90.850.10">
    <property type="entry name" value="Fumarylacetoacetase-like, C-terminal domain"/>
    <property type="match status" value="1"/>
</dbReference>
<keyword evidence="4" id="KW-0378">Hydrolase</keyword>
<dbReference type="Pfam" id="PF01557">
    <property type="entry name" value="FAA_hydrolase"/>
    <property type="match status" value="1"/>
</dbReference>
<dbReference type="OrthoDB" id="5197601at2"/>
<dbReference type="Proteomes" id="UP000181962">
    <property type="component" value="Chromosome"/>
</dbReference>
<dbReference type="GO" id="GO:0018773">
    <property type="term" value="F:acetylpyruvate hydrolase activity"/>
    <property type="evidence" value="ECO:0007669"/>
    <property type="project" value="TreeGrafter"/>
</dbReference>
<protein>
    <submittedName>
        <fullName evidence="4">Hydrolase</fullName>
    </submittedName>
</protein>
<accession>A0A1L3F9P1</accession>